<feature type="compositionally biased region" description="Polar residues" evidence="3">
    <location>
        <begin position="110"/>
        <end position="121"/>
    </location>
</feature>
<dbReference type="GO" id="GO:0006139">
    <property type="term" value="P:nucleobase-containing compound metabolic process"/>
    <property type="evidence" value="ECO:0007669"/>
    <property type="project" value="InterPro"/>
</dbReference>
<evidence type="ECO:0000256" key="3">
    <source>
        <dbReference type="SAM" id="MobiDB-lite"/>
    </source>
</evidence>
<sequence length="809" mass="89746">MQCNTPSPTPPTSPTSTCKWKRARPVYAPYGSTKSMVTSISTPPRPSLPSPIVAHTSFSGSHVLRRYVSTGQRAVSAEDAEAEVSISEALYRTSLEDPPQRMLLTATTSIQGQHGTSTVNDPETLPDHVDPAIPPQESHDMSQASNSDYVPSQEEEMIANEQLQEEKEDEDASEVEEHIDLDFQIPKETLRAAMLASPQTRASFWSAKMYRGPEDQSLSTHYCRSLEVSERVAQHFLKEKVLGFDIEWRPFGSPNSIKHNASLIQLACEDRIALFHISQFTGATAEELMPPTLKKILETPDILKVGVAVKGDFTRLERYLNIQPQGVFELSRLHNLVEGNITSAQQVSNKLVGLAAQVLQHLQLPLYKGEQLADDPADTASVRESDWSKPLDLQQIQYAAADAYAGFRLYDILEYKRKQMRPTPPTRGLCDYDSKRAPKPKTTTKKTAKKAKIPVPATSVEGTSSIEQDVDQQIQQEPIEVDGSEEEEGYETAPEDLLDSHELEDPAQASASQEETHVLHEGNTVMANEAKQKRVGRVNFQWLRGPDPEYPQLPQHPEDCDIPVASASSDPSFESSATNQQVADMSNAKWPEPSAIEDFDEFADPELEEALQVLDIDEDGKLIDAPVPTACTVKAKRTRKVPSTSRHPEPDPISQAEVPKDLDLSDYNPISLDTQEPLATSSPNTIPLPVTADEPSHSSEFGYAVSWAQTYLESTVPSPSSTAPSRIRATIPHLRAYHLWHHQSLSIDEVAGHLRDPPLSHSTVTGYILQAVALERFEYDHDKLRDIMMGLPVGMRKGRFKWIAEKVGL</sequence>
<feature type="compositionally biased region" description="Polar residues" evidence="3">
    <location>
        <begin position="141"/>
        <end position="150"/>
    </location>
</feature>
<dbReference type="EMBL" id="CP069025">
    <property type="protein sequence ID" value="QRC93454.1"/>
    <property type="molecule type" value="Genomic_DNA"/>
</dbReference>
<feature type="region of interest" description="Disordered" evidence="3">
    <location>
        <begin position="421"/>
        <end position="471"/>
    </location>
</feature>
<feature type="region of interest" description="Disordered" evidence="3">
    <location>
        <begin position="34"/>
        <end position="53"/>
    </location>
</feature>
<evidence type="ECO:0000259" key="4">
    <source>
        <dbReference type="SMART" id="SM00474"/>
    </source>
</evidence>
<dbReference type="PANTHER" id="PTHR13620:SF104">
    <property type="entry name" value="EXONUCLEASE 3'-5' DOMAIN-CONTAINING PROTEIN 2"/>
    <property type="match status" value="1"/>
</dbReference>
<dbReference type="SMART" id="SM00474">
    <property type="entry name" value="35EXOc"/>
    <property type="match status" value="1"/>
</dbReference>
<dbReference type="InterPro" id="IPR012337">
    <property type="entry name" value="RNaseH-like_sf"/>
</dbReference>
<feature type="region of interest" description="Disordered" evidence="3">
    <location>
        <begin position="110"/>
        <end position="155"/>
    </location>
</feature>
<evidence type="ECO:0000313" key="6">
    <source>
        <dbReference type="Proteomes" id="UP000663193"/>
    </source>
</evidence>
<evidence type="ECO:0000256" key="2">
    <source>
        <dbReference type="ARBA" id="ARBA00022801"/>
    </source>
</evidence>
<dbReference type="GO" id="GO:0008408">
    <property type="term" value="F:3'-5' exonuclease activity"/>
    <property type="evidence" value="ECO:0007669"/>
    <property type="project" value="InterPro"/>
</dbReference>
<dbReference type="PANTHER" id="PTHR13620">
    <property type="entry name" value="3-5 EXONUCLEASE"/>
    <property type="match status" value="1"/>
</dbReference>
<dbReference type="InterPro" id="IPR051132">
    <property type="entry name" value="3-5_Exonuclease_domain"/>
</dbReference>
<dbReference type="SUPFAM" id="SSF53098">
    <property type="entry name" value="Ribonuclease H-like"/>
    <property type="match status" value="1"/>
</dbReference>
<evidence type="ECO:0000313" key="5">
    <source>
        <dbReference type="EMBL" id="QRC93454.1"/>
    </source>
</evidence>
<keyword evidence="6" id="KW-1185">Reference proteome</keyword>
<feature type="compositionally biased region" description="Polar residues" evidence="3">
    <location>
        <begin position="671"/>
        <end position="685"/>
    </location>
</feature>
<organism evidence="5 6">
    <name type="scientific">Phaeosphaeria nodorum (strain SN15 / ATCC MYA-4574 / FGSC 10173)</name>
    <name type="common">Glume blotch fungus</name>
    <name type="synonym">Parastagonospora nodorum</name>
    <dbReference type="NCBI Taxonomy" id="321614"/>
    <lineage>
        <taxon>Eukaryota</taxon>
        <taxon>Fungi</taxon>
        <taxon>Dikarya</taxon>
        <taxon>Ascomycota</taxon>
        <taxon>Pezizomycotina</taxon>
        <taxon>Dothideomycetes</taxon>
        <taxon>Pleosporomycetidae</taxon>
        <taxon>Pleosporales</taxon>
        <taxon>Pleosporineae</taxon>
        <taxon>Phaeosphaeriaceae</taxon>
        <taxon>Parastagonospora</taxon>
    </lineage>
</organism>
<name>A0A7U2EYU8_PHANO</name>
<dbReference type="InterPro" id="IPR002562">
    <property type="entry name" value="3'-5'_exonuclease_dom"/>
</dbReference>
<gene>
    <name evidence="5" type="ORF">JI435_036780</name>
</gene>
<keyword evidence="1" id="KW-0540">Nuclease</keyword>
<feature type="region of interest" description="Disordered" evidence="3">
    <location>
        <begin position="634"/>
        <end position="686"/>
    </location>
</feature>
<reference evidence="6" key="1">
    <citation type="journal article" date="2021" name="BMC Genomics">
        <title>Chromosome-level genome assembly and manually-curated proteome of model necrotroph Parastagonospora nodorum Sn15 reveals a genome-wide trove of candidate effector homologs, and redundancy of virulence-related functions within an accessory chromosome.</title>
        <authorList>
            <person name="Bertazzoni S."/>
            <person name="Jones D.A.B."/>
            <person name="Phan H.T."/>
            <person name="Tan K.-C."/>
            <person name="Hane J.K."/>
        </authorList>
    </citation>
    <scope>NUCLEOTIDE SEQUENCE [LARGE SCALE GENOMIC DNA]</scope>
    <source>
        <strain evidence="6">SN15 / ATCC MYA-4574 / FGSC 10173)</strain>
    </source>
</reference>
<dbReference type="GO" id="GO:0003676">
    <property type="term" value="F:nucleic acid binding"/>
    <property type="evidence" value="ECO:0007669"/>
    <property type="project" value="InterPro"/>
</dbReference>
<evidence type="ECO:0000256" key="1">
    <source>
        <dbReference type="ARBA" id="ARBA00022722"/>
    </source>
</evidence>
<dbReference type="AlphaFoldDB" id="A0A7U2EYU8"/>
<feature type="compositionally biased region" description="Basic residues" evidence="3">
    <location>
        <begin position="437"/>
        <end position="452"/>
    </location>
</feature>
<dbReference type="InterPro" id="IPR036397">
    <property type="entry name" value="RNaseH_sf"/>
</dbReference>
<dbReference type="Gene3D" id="3.30.420.10">
    <property type="entry name" value="Ribonuclease H-like superfamily/Ribonuclease H"/>
    <property type="match status" value="1"/>
</dbReference>
<accession>A0A7U2EYU8</accession>
<proteinExistence type="predicted"/>
<feature type="region of interest" description="Disordered" evidence="3">
    <location>
        <begin position="479"/>
        <end position="498"/>
    </location>
</feature>
<dbReference type="CDD" id="cd06141">
    <property type="entry name" value="WRN_exo"/>
    <property type="match status" value="1"/>
</dbReference>
<protein>
    <recommendedName>
        <fullName evidence="4">3'-5' exonuclease domain-containing protein</fullName>
    </recommendedName>
</protein>
<dbReference type="OrthoDB" id="1920326at2759"/>
<keyword evidence="2" id="KW-0378">Hydrolase</keyword>
<dbReference type="Proteomes" id="UP000663193">
    <property type="component" value="Chromosome 3"/>
</dbReference>
<feature type="domain" description="3'-5' exonuclease" evidence="4">
    <location>
        <begin position="220"/>
        <end position="418"/>
    </location>
</feature>
<dbReference type="VEuPathDB" id="FungiDB:JI435_036780"/>
<feature type="compositionally biased region" description="Acidic residues" evidence="3">
    <location>
        <begin position="479"/>
        <end position="497"/>
    </location>
</feature>
<dbReference type="Pfam" id="PF01612">
    <property type="entry name" value="DNA_pol_A_exo1"/>
    <property type="match status" value="1"/>
</dbReference>